<organism evidence="2 3">
    <name type="scientific">Parageobacillus galactosidasius</name>
    <dbReference type="NCBI Taxonomy" id="883812"/>
    <lineage>
        <taxon>Bacteria</taxon>
        <taxon>Bacillati</taxon>
        <taxon>Bacillota</taxon>
        <taxon>Bacilli</taxon>
        <taxon>Bacillales</taxon>
        <taxon>Anoxybacillaceae</taxon>
        <taxon>Parageobacillus</taxon>
    </lineage>
</organism>
<accession>A0A226QKZ0</accession>
<proteinExistence type="predicted"/>
<comment type="caution">
    <text evidence="2">The sequence shown here is derived from an EMBL/GenBank/DDBJ whole genome shotgun (WGS) entry which is preliminary data.</text>
</comment>
<gene>
    <name evidence="2" type="ORF">B9L23_12540</name>
</gene>
<dbReference type="Proteomes" id="UP000198394">
    <property type="component" value="Unassembled WGS sequence"/>
</dbReference>
<feature type="transmembrane region" description="Helical" evidence="1">
    <location>
        <begin position="159"/>
        <end position="180"/>
    </location>
</feature>
<sequence length="257" mass="29371">MIRKYIALLRMKYVEMLAYRLATIVWMTGAIVQPLITMVVWMNIDPSQSDAFIFYFMAVIFVERMTSAWDVWELDHEIRDGTFSNYIIRPLHPIHWAIAENIVYKVLFLVILVPIWTVAALFVPALRFDVTGGQALLFLTAVLVGAALRFLLSYACGLLGFWITKVTAVYSLLEVISLFLSGRIAPLSMLPPLLQQWSVFLPFRYMIGFPIDIITGAINQKEIMTGFWIAFIWVVLFIIAVQWLWKAGLKKNQAVGG</sequence>
<feature type="transmembrane region" description="Helical" evidence="1">
    <location>
        <begin position="135"/>
        <end position="152"/>
    </location>
</feature>
<protein>
    <submittedName>
        <fullName evidence="2">Multidrug ABC transporter permease</fullName>
    </submittedName>
</protein>
<name>A0A226QKZ0_9BACL</name>
<keyword evidence="1" id="KW-1133">Transmembrane helix</keyword>
<feature type="transmembrane region" description="Helical" evidence="1">
    <location>
        <begin position="102"/>
        <end position="123"/>
    </location>
</feature>
<evidence type="ECO:0000313" key="2">
    <source>
        <dbReference type="EMBL" id="OXB92069.1"/>
    </source>
</evidence>
<dbReference type="Pfam" id="PF06182">
    <property type="entry name" value="ABC2_membrane_6"/>
    <property type="match status" value="1"/>
</dbReference>
<reference evidence="2 3" key="1">
    <citation type="submission" date="2017-04" db="EMBL/GenBank/DDBJ databases">
        <title>The genome sequence of Parageobacillus galactosidasius DSM 18751.</title>
        <authorList>
            <person name="Ramaloko W.T."/>
            <person name="Koen N."/>
            <person name="Polliack S."/>
            <person name="Aliyu H."/>
            <person name="Lebre P."/>
            <person name="Mohr T."/>
            <person name="Oswald F."/>
            <person name="Zwick M."/>
            <person name="Neumann A."/>
            <person name="Syldatk C."/>
            <person name="Cowan D."/>
            <person name="De Maayer P."/>
        </authorList>
    </citation>
    <scope>NUCLEOTIDE SEQUENCE [LARGE SCALE GENOMIC DNA]</scope>
    <source>
        <strain evidence="2 3">DSM 18751</strain>
    </source>
</reference>
<evidence type="ECO:0000313" key="3">
    <source>
        <dbReference type="Proteomes" id="UP000198394"/>
    </source>
</evidence>
<dbReference type="PANTHER" id="PTHR36832">
    <property type="entry name" value="SLR1174 PROTEIN-RELATED"/>
    <property type="match status" value="1"/>
</dbReference>
<dbReference type="RefSeq" id="WP_089097774.1">
    <property type="nucleotide sequence ID" value="NZ_NDYL01000002.1"/>
</dbReference>
<feature type="transmembrane region" description="Helical" evidence="1">
    <location>
        <begin position="53"/>
        <end position="72"/>
    </location>
</feature>
<keyword evidence="3" id="KW-1185">Reference proteome</keyword>
<evidence type="ECO:0000256" key="1">
    <source>
        <dbReference type="SAM" id="Phobius"/>
    </source>
</evidence>
<dbReference type="InterPro" id="IPR010390">
    <property type="entry name" value="ABC-2_transporter-like"/>
</dbReference>
<keyword evidence="1" id="KW-0812">Transmembrane</keyword>
<dbReference type="PANTHER" id="PTHR36832:SF1">
    <property type="entry name" value="SLR1174 PROTEIN"/>
    <property type="match status" value="1"/>
</dbReference>
<feature type="transmembrane region" description="Helical" evidence="1">
    <location>
        <begin position="200"/>
        <end position="218"/>
    </location>
</feature>
<dbReference type="EMBL" id="NDYL01000002">
    <property type="protein sequence ID" value="OXB92069.1"/>
    <property type="molecule type" value="Genomic_DNA"/>
</dbReference>
<feature type="transmembrane region" description="Helical" evidence="1">
    <location>
        <begin position="225"/>
        <end position="245"/>
    </location>
</feature>
<keyword evidence="1" id="KW-0472">Membrane</keyword>
<dbReference type="AlphaFoldDB" id="A0A226QKZ0"/>
<feature type="transmembrane region" description="Helical" evidence="1">
    <location>
        <begin position="21"/>
        <end position="41"/>
    </location>
</feature>